<dbReference type="InterPro" id="IPR000843">
    <property type="entry name" value="HTH_LacI"/>
</dbReference>
<proteinExistence type="predicted"/>
<feature type="domain" description="HTH lacI-type" evidence="1">
    <location>
        <begin position="6"/>
        <end position="76"/>
    </location>
</feature>
<dbReference type="Gene3D" id="1.10.260.40">
    <property type="entry name" value="lambda repressor-like DNA-binding domains"/>
    <property type="match status" value="1"/>
</dbReference>
<dbReference type="SMART" id="SM00354">
    <property type="entry name" value="HTH_LACI"/>
    <property type="match status" value="1"/>
</dbReference>
<evidence type="ECO:0000313" key="3">
    <source>
        <dbReference type="Proteomes" id="UP001596422"/>
    </source>
</evidence>
<dbReference type="EMBL" id="JBHSWE010000001">
    <property type="protein sequence ID" value="MFC6672900.1"/>
    <property type="molecule type" value="Genomic_DNA"/>
</dbReference>
<name>A0ABW2A632_9GAMM</name>
<reference evidence="3" key="1">
    <citation type="journal article" date="2019" name="Int. J. Syst. Evol. Microbiol.">
        <title>The Global Catalogue of Microorganisms (GCM) 10K type strain sequencing project: providing services to taxonomists for standard genome sequencing and annotation.</title>
        <authorList>
            <consortium name="The Broad Institute Genomics Platform"/>
            <consortium name="The Broad Institute Genome Sequencing Center for Infectious Disease"/>
            <person name="Wu L."/>
            <person name="Ma J."/>
        </authorList>
    </citation>
    <scope>NUCLEOTIDE SEQUENCE [LARGE SCALE GENOMIC DNA]</scope>
    <source>
        <strain evidence="3">NBRC 111756</strain>
    </source>
</reference>
<protein>
    <recommendedName>
        <fullName evidence="1">HTH lacI-type domain-containing protein</fullName>
    </recommendedName>
</protein>
<evidence type="ECO:0000313" key="2">
    <source>
        <dbReference type="EMBL" id="MFC6672900.1"/>
    </source>
</evidence>
<gene>
    <name evidence="2" type="ORF">ACFQDL_24550</name>
</gene>
<dbReference type="RefSeq" id="WP_379911308.1">
    <property type="nucleotide sequence ID" value="NZ_JBHSWE010000001.1"/>
</dbReference>
<keyword evidence="3" id="KW-1185">Reference proteome</keyword>
<sequence length="189" mass="20727">MNNNKKLRLQDMAQRLQVSTATISNAFNRPDQLSDALRRHILEECRRAGYDGPRNGRRRILAKNPLVVLVLPGDLAGLATDAALQDFVLGFTEALNDSNCALLLLSARAGQAIGRYEALAESFVFLGVTPSGEVVERLGLLRKRVLTIDPATQGSLPGNWGSSRHSGCRHWPMTVASECLSCLYFSKFT</sequence>
<dbReference type="Proteomes" id="UP001596422">
    <property type="component" value="Unassembled WGS sequence"/>
</dbReference>
<evidence type="ECO:0000259" key="1">
    <source>
        <dbReference type="SMART" id="SM00354"/>
    </source>
</evidence>
<comment type="caution">
    <text evidence="2">The sequence shown here is derived from an EMBL/GenBank/DDBJ whole genome shotgun (WGS) entry which is preliminary data.</text>
</comment>
<dbReference type="InterPro" id="IPR010982">
    <property type="entry name" value="Lambda_DNA-bd_dom_sf"/>
</dbReference>
<organism evidence="2 3">
    <name type="scientific">Marinobacterium aestuariivivens</name>
    <dbReference type="NCBI Taxonomy" id="1698799"/>
    <lineage>
        <taxon>Bacteria</taxon>
        <taxon>Pseudomonadati</taxon>
        <taxon>Pseudomonadota</taxon>
        <taxon>Gammaproteobacteria</taxon>
        <taxon>Oceanospirillales</taxon>
        <taxon>Oceanospirillaceae</taxon>
        <taxon>Marinobacterium</taxon>
    </lineage>
</organism>
<dbReference type="SUPFAM" id="SSF47413">
    <property type="entry name" value="lambda repressor-like DNA-binding domains"/>
    <property type="match status" value="1"/>
</dbReference>
<accession>A0ABW2A632</accession>